<organism evidence="2 3">
    <name type="scientific">Dictyocaulus viviparus</name>
    <name type="common">Bovine lungworm</name>
    <dbReference type="NCBI Taxonomy" id="29172"/>
    <lineage>
        <taxon>Eukaryota</taxon>
        <taxon>Metazoa</taxon>
        <taxon>Ecdysozoa</taxon>
        <taxon>Nematoda</taxon>
        <taxon>Chromadorea</taxon>
        <taxon>Rhabditida</taxon>
        <taxon>Rhabditina</taxon>
        <taxon>Rhabditomorpha</taxon>
        <taxon>Strongyloidea</taxon>
        <taxon>Metastrongylidae</taxon>
        <taxon>Dictyocaulus</taxon>
    </lineage>
</organism>
<evidence type="ECO:0000313" key="3">
    <source>
        <dbReference type="Proteomes" id="UP000053766"/>
    </source>
</evidence>
<dbReference type="OrthoDB" id="3214149at2759"/>
<keyword evidence="3" id="KW-1185">Reference proteome</keyword>
<proteinExistence type="predicted"/>
<dbReference type="Proteomes" id="UP000053766">
    <property type="component" value="Unassembled WGS sequence"/>
</dbReference>
<accession>A0A0D8XLT7</accession>
<reference evidence="3" key="2">
    <citation type="journal article" date="2016" name="Sci. Rep.">
        <title>Dictyocaulus viviparus genome, variome and transcriptome elucidate lungworm biology and support future intervention.</title>
        <authorList>
            <person name="McNulty S.N."/>
            <person name="Strube C."/>
            <person name="Rosa B.A."/>
            <person name="Martin J.C."/>
            <person name="Tyagi R."/>
            <person name="Choi Y.J."/>
            <person name="Wang Q."/>
            <person name="Hallsworth Pepin K."/>
            <person name="Zhang X."/>
            <person name="Ozersky P."/>
            <person name="Wilson R.K."/>
            <person name="Sternberg P.W."/>
            <person name="Gasser R.B."/>
            <person name="Mitreva M."/>
        </authorList>
    </citation>
    <scope>NUCLEOTIDE SEQUENCE [LARGE SCALE GENOMIC DNA]</scope>
    <source>
        <strain evidence="3">HannoverDv2000</strain>
    </source>
</reference>
<feature type="region of interest" description="Disordered" evidence="1">
    <location>
        <begin position="25"/>
        <end position="56"/>
    </location>
</feature>
<evidence type="ECO:0000313" key="2">
    <source>
        <dbReference type="EMBL" id="KJH44697.1"/>
    </source>
</evidence>
<protein>
    <submittedName>
        <fullName evidence="2">Uncharacterized protein</fullName>
    </submittedName>
</protein>
<dbReference type="EMBL" id="KN716455">
    <property type="protein sequence ID" value="KJH44697.1"/>
    <property type="molecule type" value="Genomic_DNA"/>
</dbReference>
<sequence length="446" mass="49511">MLFNHHLPNLEDLLSSVQEGLEATTRDSSAISSSNMGQSYVSGQATKRASSKTDPRVMNKQMKDEAWLHFSGLSDSTDISDSSLTNTETYGDDDEEIIIGSPPAAIIDDPCPVSNSEGGVAVATRFPYHLSGRFSCVREAYKSGILNMDHYSEEREPVLFSEEVFGVDTDYSLSAPDEETSGRSVVQTSMAIPFGSSCSVASDCSSTLSSQAHYVQGSFTSIESQMLYDANNLDPEALNPDYGYYPATEALGDYVPRVSPPLVPHFEQSFMPMEHLSDIRESPVSELISATAPDSEYEYNRRRMQFQQQIEDDGIMINQRLPPREHLLYRPGMDILNAGVLVQAHGHCEPVWYTEGDRFNIFNEAEAAEAVPSVGDALLTGELFESEITRTPPLSDDFDAVRDIPDFHLDHNSFIHDYLDEDALSISMKNLNVMCSEHDPHRSQEK</sequence>
<reference evidence="2 3" key="1">
    <citation type="submission" date="2013-11" db="EMBL/GenBank/DDBJ databases">
        <title>Draft genome of the bovine lungworm Dictyocaulus viviparus.</title>
        <authorList>
            <person name="Mitreva M."/>
        </authorList>
    </citation>
    <scope>NUCLEOTIDE SEQUENCE [LARGE SCALE GENOMIC DNA]</scope>
    <source>
        <strain evidence="2 3">HannoverDv2000</strain>
    </source>
</reference>
<feature type="compositionally biased region" description="Polar residues" evidence="1">
    <location>
        <begin position="26"/>
        <end position="48"/>
    </location>
</feature>
<evidence type="ECO:0000256" key="1">
    <source>
        <dbReference type="SAM" id="MobiDB-lite"/>
    </source>
</evidence>
<gene>
    <name evidence="2" type="ORF">DICVIV_09278</name>
</gene>
<name>A0A0D8XLT7_DICVI</name>
<dbReference type="AlphaFoldDB" id="A0A0D8XLT7"/>